<dbReference type="InterPro" id="IPR050692">
    <property type="entry name" value="HTH_transcr_repressor_FabR"/>
</dbReference>
<evidence type="ECO:0000256" key="2">
    <source>
        <dbReference type="ARBA" id="ARBA00023125"/>
    </source>
</evidence>
<dbReference type="NCBIfam" id="NF008402">
    <property type="entry name" value="PRK11202.1"/>
    <property type="match status" value="1"/>
</dbReference>
<dbReference type="InterPro" id="IPR054129">
    <property type="entry name" value="DesT_TetR_C"/>
</dbReference>
<comment type="caution">
    <text evidence="6">The sequence shown here is derived from an EMBL/GenBank/DDBJ whole genome shotgun (WGS) entry which is preliminary data.</text>
</comment>
<accession>A0ABU5P1I1</accession>
<feature type="domain" description="HTH tetR-type" evidence="5">
    <location>
        <begin position="21"/>
        <end position="81"/>
    </location>
</feature>
<dbReference type="EMBL" id="JAYDCJ010000003">
    <property type="protein sequence ID" value="MEA1081782.1"/>
    <property type="molecule type" value="Genomic_DNA"/>
</dbReference>
<name>A0ABU5P1I1_9GAMM</name>
<evidence type="ECO:0000256" key="3">
    <source>
        <dbReference type="ARBA" id="ARBA00023163"/>
    </source>
</evidence>
<protein>
    <submittedName>
        <fullName evidence="6">HTH-type transcriptional repressor FabR</fullName>
    </submittedName>
</protein>
<dbReference type="Pfam" id="PF00440">
    <property type="entry name" value="TetR_N"/>
    <property type="match status" value="1"/>
</dbReference>
<dbReference type="Gene3D" id="1.10.10.60">
    <property type="entry name" value="Homeodomain-like"/>
    <property type="match status" value="1"/>
</dbReference>
<keyword evidence="7" id="KW-1185">Reference proteome</keyword>
<keyword evidence="3" id="KW-0804">Transcription</keyword>
<dbReference type="Proteomes" id="UP001305746">
    <property type="component" value="Unassembled WGS sequence"/>
</dbReference>
<feature type="DNA-binding region" description="H-T-H motif" evidence="4">
    <location>
        <begin position="44"/>
        <end position="63"/>
    </location>
</feature>
<reference evidence="6 7" key="1">
    <citation type="submission" date="2023-12" db="EMBL/GenBank/DDBJ databases">
        <title>Marinobacter qingdaonensis sp. nov., isolated from the intertidal sediment of Qingdao, PR China.</title>
        <authorList>
            <person name="Li Y."/>
        </authorList>
    </citation>
    <scope>NUCLEOTIDE SEQUENCE [LARGE SCALE GENOMIC DNA]</scope>
    <source>
        <strain evidence="6 7">ASW11-75</strain>
    </source>
</reference>
<evidence type="ECO:0000313" key="6">
    <source>
        <dbReference type="EMBL" id="MEA1081782.1"/>
    </source>
</evidence>
<dbReference type="Pfam" id="PF21943">
    <property type="entry name" value="TetR_C_46"/>
    <property type="match status" value="1"/>
</dbReference>
<dbReference type="InterPro" id="IPR001647">
    <property type="entry name" value="HTH_TetR"/>
</dbReference>
<evidence type="ECO:0000256" key="1">
    <source>
        <dbReference type="ARBA" id="ARBA00023015"/>
    </source>
</evidence>
<dbReference type="Gene3D" id="1.10.357.10">
    <property type="entry name" value="Tetracycline Repressor, domain 2"/>
    <property type="match status" value="1"/>
</dbReference>
<sequence>MRGFDSRWSVNLSSRAEQKLRTRRSLMDAALAQLSADRGFGSLSLREVAREAGIAPTSFYRHFAELDELGLALVDEGGVALRQLMRQARKRIARDGSAISTSVETFMEYLGNNANLFRLMLRERTGVSKPFRTAIKAEIDHFVTELADDLSRFADEQNKPLADARLVAEAMVTLVFNQGAEALDANTREREELKTKLKTELRMILVGSQTLATRSGGKKS</sequence>
<evidence type="ECO:0000259" key="5">
    <source>
        <dbReference type="PROSITE" id="PS50977"/>
    </source>
</evidence>
<dbReference type="SUPFAM" id="SSF46689">
    <property type="entry name" value="Homeodomain-like"/>
    <property type="match status" value="1"/>
</dbReference>
<gene>
    <name evidence="6" type="primary">fabR</name>
    <name evidence="6" type="ORF">U5822_13980</name>
</gene>
<organism evidence="6 7">
    <name type="scientific">Marinobacter qingdaonensis</name>
    <dbReference type="NCBI Taxonomy" id="3108486"/>
    <lineage>
        <taxon>Bacteria</taxon>
        <taxon>Pseudomonadati</taxon>
        <taxon>Pseudomonadota</taxon>
        <taxon>Gammaproteobacteria</taxon>
        <taxon>Pseudomonadales</taxon>
        <taxon>Marinobacteraceae</taxon>
        <taxon>Marinobacter</taxon>
    </lineage>
</organism>
<keyword evidence="1" id="KW-0805">Transcription regulation</keyword>
<dbReference type="PROSITE" id="PS50977">
    <property type="entry name" value="HTH_TETR_2"/>
    <property type="match status" value="1"/>
</dbReference>
<proteinExistence type="predicted"/>
<evidence type="ECO:0000256" key="4">
    <source>
        <dbReference type="PROSITE-ProRule" id="PRU00335"/>
    </source>
</evidence>
<keyword evidence="2 4" id="KW-0238">DNA-binding</keyword>
<dbReference type="PANTHER" id="PTHR47752">
    <property type="entry name" value="HTH-TYPE TRANSCRIPTIONAL REPRESSOR FABR"/>
    <property type="match status" value="1"/>
</dbReference>
<dbReference type="PANTHER" id="PTHR47752:SF1">
    <property type="entry name" value="HTH-TYPE TRANSCRIPTIONAL REPRESSOR FABR"/>
    <property type="match status" value="1"/>
</dbReference>
<dbReference type="InterPro" id="IPR009057">
    <property type="entry name" value="Homeodomain-like_sf"/>
</dbReference>
<evidence type="ECO:0000313" key="7">
    <source>
        <dbReference type="Proteomes" id="UP001305746"/>
    </source>
</evidence>